<dbReference type="RefSeq" id="WP_111352575.1">
    <property type="nucleotide sequence ID" value="NZ_QHHQ01000015.1"/>
</dbReference>
<gene>
    <name evidence="1" type="ORF">DLJ53_32935</name>
</gene>
<organism evidence="1 2">
    <name type="scientific">Acuticoccus sediminis</name>
    <dbReference type="NCBI Taxonomy" id="2184697"/>
    <lineage>
        <taxon>Bacteria</taxon>
        <taxon>Pseudomonadati</taxon>
        <taxon>Pseudomonadota</taxon>
        <taxon>Alphaproteobacteria</taxon>
        <taxon>Hyphomicrobiales</taxon>
        <taxon>Amorphaceae</taxon>
        <taxon>Acuticoccus</taxon>
    </lineage>
</organism>
<sequence length="135" mass="15431">MERLKGLCRVVLERIRWLARSHLIATVQEAHPDPERLTSGRLVIVRSGGLDKWGCFRCPGGCGEKLQLSLSQQRRPRWSIAVDWFGRPSISPSIRQTNDCRCHFWIKEGRVEWCRDSGHPGSNIDALSARDRPEA</sequence>
<comment type="caution">
    <text evidence="1">The sequence shown here is derived from an EMBL/GenBank/DDBJ whole genome shotgun (WGS) entry which is preliminary data.</text>
</comment>
<name>A0A8B2NJM5_9HYPH</name>
<dbReference type="InterPro" id="IPR045384">
    <property type="entry name" value="DUF6527"/>
</dbReference>
<dbReference type="AlphaFoldDB" id="A0A8B2NJM5"/>
<dbReference type="Proteomes" id="UP000249590">
    <property type="component" value="Unassembled WGS sequence"/>
</dbReference>
<reference evidence="1 2" key="1">
    <citation type="submission" date="2018-05" db="EMBL/GenBank/DDBJ databases">
        <title>Acuticoccus sediminis sp. nov., isolated from deep-sea sediment of Indian Ocean.</title>
        <authorList>
            <person name="Liu X."/>
            <person name="Lai Q."/>
            <person name="Du Y."/>
            <person name="Sun F."/>
            <person name="Zhang X."/>
            <person name="Wang S."/>
            <person name="Shao Z."/>
        </authorList>
    </citation>
    <scope>NUCLEOTIDE SEQUENCE [LARGE SCALE GENOMIC DNA]</scope>
    <source>
        <strain evidence="1 2">PTG4-2</strain>
    </source>
</reference>
<evidence type="ECO:0000313" key="2">
    <source>
        <dbReference type="Proteomes" id="UP000249590"/>
    </source>
</evidence>
<dbReference type="Pfam" id="PF20137">
    <property type="entry name" value="BubE"/>
    <property type="match status" value="1"/>
</dbReference>
<evidence type="ECO:0000313" key="1">
    <source>
        <dbReference type="EMBL" id="RAH96197.1"/>
    </source>
</evidence>
<proteinExistence type="predicted"/>
<accession>A0A8B2NJM5</accession>
<keyword evidence="2" id="KW-1185">Reference proteome</keyword>
<dbReference type="OrthoDB" id="8256264at2"/>
<dbReference type="EMBL" id="QHHQ01000015">
    <property type="protein sequence ID" value="RAH96197.1"/>
    <property type="molecule type" value="Genomic_DNA"/>
</dbReference>
<protein>
    <submittedName>
        <fullName evidence="1">Uncharacterized protein</fullName>
    </submittedName>
</protein>